<name>A0AA96WC83_9CYAN</name>
<dbReference type="AlphaFoldDB" id="A0AA96WC83"/>
<dbReference type="EMBL" id="CP053586">
    <property type="protein sequence ID" value="WNZ21890.1"/>
    <property type="molecule type" value="Genomic_DNA"/>
</dbReference>
<organism evidence="1">
    <name type="scientific">Leptolyngbya sp. NK1-12</name>
    <dbReference type="NCBI Taxonomy" id="2547451"/>
    <lineage>
        <taxon>Bacteria</taxon>
        <taxon>Bacillati</taxon>
        <taxon>Cyanobacteriota</taxon>
        <taxon>Cyanophyceae</taxon>
        <taxon>Leptolyngbyales</taxon>
        <taxon>Leptolyngbyaceae</taxon>
        <taxon>Leptolyngbya group</taxon>
        <taxon>Leptolyngbya</taxon>
    </lineage>
</organism>
<dbReference type="RefSeq" id="WP_316433215.1">
    <property type="nucleotide sequence ID" value="NZ_CP053586.1"/>
</dbReference>
<gene>
    <name evidence="1" type="ORF">HJG54_02740</name>
</gene>
<protein>
    <submittedName>
        <fullName evidence="1">Uncharacterized protein</fullName>
    </submittedName>
</protein>
<accession>A0AA96WC83</accession>
<sequence>MAEEFLSGGDFNPPAPNFANLDPRWNRVILIGEPNWVLTTIHQLYLQGFAEVGDWGQPLPTQNPGEAIAVLKCPRV</sequence>
<reference evidence="1" key="1">
    <citation type="submission" date="2020-05" db="EMBL/GenBank/DDBJ databases">
        <authorList>
            <person name="Zhu T."/>
            <person name="Keshari N."/>
            <person name="Lu X."/>
        </authorList>
    </citation>
    <scope>NUCLEOTIDE SEQUENCE</scope>
    <source>
        <strain evidence="1">NK1-12</strain>
    </source>
</reference>
<evidence type="ECO:0000313" key="1">
    <source>
        <dbReference type="EMBL" id="WNZ21890.1"/>
    </source>
</evidence>
<proteinExistence type="predicted"/>